<dbReference type="EMBL" id="BTFW01000001">
    <property type="protein sequence ID" value="GMM60879.1"/>
    <property type="molecule type" value="Genomic_DNA"/>
</dbReference>
<proteinExistence type="predicted"/>
<feature type="domain" description="DDE" evidence="1">
    <location>
        <begin position="24"/>
        <end position="106"/>
    </location>
</feature>
<dbReference type="InterPro" id="IPR032874">
    <property type="entry name" value="DDE_dom"/>
</dbReference>
<evidence type="ECO:0000313" key="2">
    <source>
        <dbReference type="EMBL" id="GMM60879.1"/>
    </source>
</evidence>
<comment type="caution">
    <text evidence="2">The sequence shown here is derived from an EMBL/GenBank/DDBJ whole genome shotgun (WGS) entry which is preliminary data.</text>
</comment>
<organism evidence="2 3">
    <name type="scientific">Novosphingobium pituita</name>
    <dbReference type="NCBI Taxonomy" id="3056842"/>
    <lineage>
        <taxon>Bacteria</taxon>
        <taxon>Pseudomonadati</taxon>
        <taxon>Pseudomonadota</taxon>
        <taxon>Alphaproteobacteria</taxon>
        <taxon>Sphingomonadales</taxon>
        <taxon>Sphingomonadaceae</taxon>
        <taxon>Novosphingobium</taxon>
    </lineage>
</organism>
<protein>
    <recommendedName>
        <fullName evidence="1">DDE domain-containing protein</fullName>
    </recommendedName>
</protein>
<evidence type="ECO:0000313" key="3">
    <source>
        <dbReference type="Proteomes" id="UP001187221"/>
    </source>
</evidence>
<accession>A0ABQ6P6K5</accession>
<keyword evidence="3" id="KW-1185">Reference proteome</keyword>
<name>A0ABQ6P6K5_9SPHN</name>
<dbReference type="Pfam" id="PF13610">
    <property type="entry name" value="DDE_Tnp_IS240"/>
    <property type="match status" value="1"/>
</dbReference>
<sequence length="149" mass="16497">MFADCSLLALFSVPSTLCPLKGWEKPTKLNTDKAPSYGVAIAELKREGKLALETEHRQVKYLNNVLEADHGKLKLLIKPVRGFKSMPTAYATIKGFEVMRALRKGQARAWCLQPGIRGEVRLIERAFGIGPSVMTEAMDVLNQHFANAA</sequence>
<gene>
    <name evidence="2" type="ORF">NUTIK01_16560</name>
</gene>
<dbReference type="Proteomes" id="UP001187221">
    <property type="component" value="Unassembled WGS sequence"/>
</dbReference>
<reference evidence="2 3" key="1">
    <citation type="submission" date="2023-06" db="EMBL/GenBank/DDBJ databases">
        <title>Draft genome sequence of Novosphingobium sp. strain IK01.</title>
        <authorList>
            <person name="Hatamoto M."/>
            <person name="Ikarashi T."/>
            <person name="Yamaguchi T."/>
        </authorList>
    </citation>
    <scope>NUCLEOTIDE SEQUENCE [LARGE SCALE GENOMIC DNA]</scope>
    <source>
        <strain evidence="2 3">IK01</strain>
    </source>
</reference>
<evidence type="ECO:0000259" key="1">
    <source>
        <dbReference type="Pfam" id="PF13610"/>
    </source>
</evidence>